<keyword evidence="4 5" id="KW-0472">Membrane</keyword>
<gene>
    <name evidence="7" type="ORF">METZ01_LOCUS455088</name>
</gene>
<evidence type="ECO:0000259" key="6">
    <source>
        <dbReference type="Pfam" id="PF04932"/>
    </source>
</evidence>
<dbReference type="InterPro" id="IPR051533">
    <property type="entry name" value="WaaL-like"/>
</dbReference>
<feature type="transmembrane region" description="Helical" evidence="5">
    <location>
        <begin position="64"/>
        <end position="81"/>
    </location>
</feature>
<name>A0A383A3G2_9ZZZZ</name>
<dbReference type="AlphaFoldDB" id="A0A383A3G2"/>
<evidence type="ECO:0000256" key="5">
    <source>
        <dbReference type="SAM" id="Phobius"/>
    </source>
</evidence>
<dbReference type="InterPro" id="IPR007016">
    <property type="entry name" value="O-antigen_ligase-rel_domated"/>
</dbReference>
<proteinExistence type="predicted"/>
<keyword evidence="2 5" id="KW-0812">Transmembrane</keyword>
<comment type="subcellular location">
    <subcellularLocation>
        <location evidence="1">Membrane</location>
        <topology evidence="1">Multi-pass membrane protein</topology>
    </subcellularLocation>
</comment>
<protein>
    <recommendedName>
        <fullName evidence="6">O-antigen ligase-related domain-containing protein</fullName>
    </recommendedName>
</protein>
<reference evidence="7" key="1">
    <citation type="submission" date="2018-05" db="EMBL/GenBank/DDBJ databases">
        <authorList>
            <person name="Lanie J.A."/>
            <person name="Ng W.-L."/>
            <person name="Kazmierczak K.M."/>
            <person name="Andrzejewski T.M."/>
            <person name="Davidsen T.M."/>
            <person name="Wayne K.J."/>
            <person name="Tettelin H."/>
            <person name="Glass J.I."/>
            <person name="Rusch D."/>
            <person name="Podicherti R."/>
            <person name="Tsui H.-C.T."/>
            <person name="Winkler M.E."/>
        </authorList>
    </citation>
    <scope>NUCLEOTIDE SEQUENCE</scope>
</reference>
<feature type="transmembrane region" description="Helical" evidence="5">
    <location>
        <begin position="178"/>
        <end position="198"/>
    </location>
</feature>
<feature type="transmembrane region" description="Helical" evidence="5">
    <location>
        <begin position="12"/>
        <end position="32"/>
    </location>
</feature>
<evidence type="ECO:0000313" key="7">
    <source>
        <dbReference type="EMBL" id="SVE02234.1"/>
    </source>
</evidence>
<sequence>GEFTRGTGGTTWASSLSLSIVFAFPLLVYLIIHAQTVKSRLFYIFLASINVGGMVTTFSRGGALILSIILLLCAIHYRRYLKPKHFGFVFLFAGIIFTTVIAVTPPSYWERQVSLTKWQDSSIGRRQAYLIVGWQSFKEHPFLGSGTGTFRDLYSKSNYARVFAKEGSTTRRFAHNTYVEVLVGSGILGFLIFLLLHHRSWRNFSSAYKIFEENQAKEMMSIVFSYQMSFLAVLLYFFLHSGIDNKFFLLILP</sequence>
<evidence type="ECO:0000256" key="2">
    <source>
        <dbReference type="ARBA" id="ARBA00022692"/>
    </source>
</evidence>
<feature type="domain" description="O-antigen ligase-related" evidence="6">
    <location>
        <begin position="48"/>
        <end position="194"/>
    </location>
</feature>
<feature type="non-terminal residue" evidence="7">
    <location>
        <position position="253"/>
    </location>
</feature>
<organism evidence="7">
    <name type="scientific">marine metagenome</name>
    <dbReference type="NCBI Taxonomy" id="408172"/>
    <lineage>
        <taxon>unclassified sequences</taxon>
        <taxon>metagenomes</taxon>
        <taxon>ecological metagenomes</taxon>
    </lineage>
</organism>
<evidence type="ECO:0000256" key="1">
    <source>
        <dbReference type="ARBA" id="ARBA00004141"/>
    </source>
</evidence>
<accession>A0A383A3G2</accession>
<evidence type="ECO:0000256" key="4">
    <source>
        <dbReference type="ARBA" id="ARBA00023136"/>
    </source>
</evidence>
<keyword evidence="3 5" id="KW-1133">Transmembrane helix</keyword>
<feature type="transmembrane region" description="Helical" evidence="5">
    <location>
        <begin position="41"/>
        <end position="58"/>
    </location>
</feature>
<feature type="transmembrane region" description="Helical" evidence="5">
    <location>
        <begin position="88"/>
        <end position="109"/>
    </location>
</feature>
<feature type="non-terminal residue" evidence="7">
    <location>
        <position position="1"/>
    </location>
</feature>
<dbReference type="EMBL" id="UINC01188827">
    <property type="protein sequence ID" value="SVE02234.1"/>
    <property type="molecule type" value="Genomic_DNA"/>
</dbReference>
<dbReference type="Pfam" id="PF04932">
    <property type="entry name" value="Wzy_C"/>
    <property type="match status" value="1"/>
</dbReference>
<dbReference type="GO" id="GO:0016020">
    <property type="term" value="C:membrane"/>
    <property type="evidence" value="ECO:0007669"/>
    <property type="project" value="UniProtKB-SubCell"/>
</dbReference>
<feature type="transmembrane region" description="Helical" evidence="5">
    <location>
        <begin position="219"/>
        <end position="239"/>
    </location>
</feature>
<evidence type="ECO:0000256" key="3">
    <source>
        <dbReference type="ARBA" id="ARBA00022989"/>
    </source>
</evidence>
<dbReference type="PANTHER" id="PTHR37422">
    <property type="entry name" value="TEICHURONIC ACID BIOSYNTHESIS PROTEIN TUAE"/>
    <property type="match status" value="1"/>
</dbReference>
<dbReference type="PANTHER" id="PTHR37422:SF13">
    <property type="entry name" value="LIPOPOLYSACCHARIDE BIOSYNTHESIS PROTEIN PA4999-RELATED"/>
    <property type="match status" value="1"/>
</dbReference>